<evidence type="ECO:0000259" key="3">
    <source>
        <dbReference type="Pfam" id="PF04545"/>
    </source>
</evidence>
<dbReference type="GO" id="GO:0003700">
    <property type="term" value="F:DNA-binding transcription factor activity"/>
    <property type="evidence" value="ECO:0007669"/>
    <property type="project" value="InterPro"/>
</dbReference>
<feature type="domain" description="RNA polymerase sigma-70 region 4" evidence="3">
    <location>
        <begin position="7"/>
        <end position="40"/>
    </location>
</feature>
<proteinExistence type="predicted"/>
<dbReference type="GO" id="GO:0006352">
    <property type="term" value="P:DNA-templated transcription initiation"/>
    <property type="evidence" value="ECO:0007669"/>
    <property type="project" value="InterPro"/>
</dbReference>
<evidence type="ECO:0000256" key="2">
    <source>
        <dbReference type="ARBA" id="ARBA00023163"/>
    </source>
</evidence>
<dbReference type="InterPro" id="IPR007630">
    <property type="entry name" value="RNA_pol_sigma70_r4"/>
</dbReference>
<dbReference type="EMBL" id="LAZR01002862">
    <property type="protein sequence ID" value="KKN24703.1"/>
    <property type="molecule type" value="Genomic_DNA"/>
</dbReference>
<dbReference type="InterPro" id="IPR053721">
    <property type="entry name" value="Fimbrial_Adhesin_Reg"/>
</dbReference>
<dbReference type="Gene3D" id="1.10.10.2690">
    <property type="match status" value="1"/>
</dbReference>
<dbReference type="AlphaFoldDB" id="A0A0F9S5V7"/>
<name>A0A0F9S5V7_9ZZZZ</name>
<protein>
    <recommendedName>
        <fullName evidence="3">RNA polymerase sigma-70 region 4 domain-containing protein</fullName>
    </recommendedName>
</protein>
<accession>A0A0F9S5V7</accession>
<organism evidence="4">
    <name type="scientific">marine sediment metagenome</name>
    <dbReference type="NCBI Taxonomy" id="412755"/>
    <lineage>
        <taxon>unclassified sequences</taxon>
        <taxon>metagenomes</taxon>
        <taxon>ecological metagenomes</taxon>
    </lineage>
</organism>
<evidence type="ECO:0000256" key="1">
    <source>
        <dbReference type="ARBA" id="ARBA00023015"/>
    </source>
</evidence>
<sequence>MTQRQARRREAVAQAWVAGDTLDEVGRKFGVTQQRVHQIVENLGAAKYQAQRREVNRRLVAQYNPTPVCQRCREPLQFNGKKLGRFCKPCSGKLRLVRIVQARLRKVGTVFQSRGYDCYFYLSTAAYLIRKHNLKPEDFR</sequence>
<gene>
    <name evidence="4" type="ORF">LCGC14_0892060</name>
</gene>
<evidence type="ECO:0000313" key="4">
    <source>
        <dbReference type="EMBL" id="KKN24703.1"/>
    </source>
</evidence>
<keyword evidence="1" id="KW-0805">Transcription regulation</keyword>
<keyword evidence="2" id="KW-0804">Transcription</keyword>
<dbReference type="Pfam" id="PF04545">
    <property type="entry name" value="Sigma70_r4"/>
    <property type="match status" value="1"/>
</dbReference>
<comment type="caution">
    <text evidence="4">The sequence shown here is derived from an EMBL/GenBank/DDBJ whole genome shotgun (WGS) entry which is preliminary data.</text>
</comment>
<reference evidence="4" key="1">
    <citation type="journal article" date="2015" name="Nature">
        <title>Complex archaea that bridge the gap between prokaryotes and eukaryotes.</title>
        <authorList>
            <person name="Spang A."/>
            <person name="Saw J.H."/>
            <person name="Jorgensen S.L."/>
            <person name="Zaremba-Niedzwiedzka K."/>
            <person name="Martijn J."/>
            <person name="Lind A.E."/>
            <person name="van Eijk R."/>
            <person name="Schleper C."/>
            <person name="Guy L."/>
            <person name="Ettema T.J."/>
        </authorList>
    </citation>
    <scope>NUCLEOTIDE SEQUENCE</scope>
</reference>